<dbReference type="Proteomes" id="UP001321498">
    <property type="component" value="Chromosome"/>
</dbReference>
<gene>
    <name evidence="2" type="ORF">GCM10025866_10510</name>
</gene>
<reference evidence="3" key="1">
    <citation type="journal article" date="2019" name="Int. J. Syst. Evol. Microbiol.">
        <title>The Global Catalogue of Microorganisms (GCM) 10K type strain sequencing project: providing services to taxonomists for standard genome sequencing and annotation.</title>
        <authorList>
            <consortium name="The Broad Institute Genomics Platform"/>
            <consortium name="The Broad Institute Genome Sequencing Center for Infectious Disease"/>
            <person name="Wu L."/>
            <person name="Ma J."/>
        </authorList>
    </citation>
    <scope>NUCLEOTIDE SEQUENCE [LARGE SCALE GENOMIC DNA]</scope>
    <source>
        <strain evidence="3">NBRC 108725</strain>
    </source>
</reference>
<evidence type="ECO:0000313" key="2">
    <source>
        <dbReference type="EMBL" id="BDZ45142.1"/>
    </source>
</evidence>
<name>A0ABN6XJP3_9MICO</name>
<accession>A0ABN6XJP3</accession>
<dbReference type="SUPFAM" id="SSF48208">
    <property type="entry name" value="Six-hairpin glycosidases"/>
    <property type="match status" value="1"/>
</dbReference>
<proteinExistence type="predicted"/>
<organism evidence="2 3">
    <name type="scientific">Naasia aerilata</name>
    <dbReference type="NCBI Taxonomy" id="1162966"/>
    <lineage>
        <taxon>Bacteria</taxon>
        <taxon>Bacillati</taxon>
        <taxon>Actinomycetota</taxon>
        <taxon>Actinomycetes</taxon>
        <taxon>Micrococcales</taxon>
        <taxon>Microbacteriaceae</taxon>
        <taxon>Naasia</taxon>
    </lineage>
</organism>
<sequence>MLQGRRLAGVPAERGGSLPRAWEAGTGRPLDVSDSAAYVVVPFLAALATATAERRYLDGAIAAADYGWNAGGSSGWYAGATLDNPDVVDKEAAILSAEGFLDLWEATGDRRWLDRALSAASVAETWIYIWNVPMPVDAEADIHWKRGVSTIGHQLITTGCSMTDGFLAVNASAFARLYRETEDDHWLAVARLVTHGTTTMLARDGRLFDLRGPGWQQEHWSFSPRRGYGLNRRWLPWVPVAHVRGIHRVEDLGERLADRVLTGRVR</sequence>
<dbReference type="EMBL" id="AP027731">
    <property type="protein sequence ID" value="BDZ45142.1"/>
    <property type="molecule type" value="Genomic_DNA"/>
</dbReference>
<evidence type="ECO:0000256" key="1">
    <source>
        <dbReference type="SAM" id="MobiDB-lite"/>
    </source>
</evidence>
<evidence type="ECO:0000313" key="3">
    <source>
        <dbReference type="Proteomes" id="UP001321498"/>
    </source>
</evidence>
<feature type="region of interest" description="Disordered" evidence="1">
    <location>
        <begin position="1"/>
        <end position="20"/>
    </location>
</feature>
<dbReference type="InterPro" id="IPR008928">
    <property type="entry name" value="6-hairpin_glycosidase_sf"/>
</dbReference>
<dbReference type="RefSeq" id="WP_286278538.1">
    <property type="nucleotide sequence ID" value="NZ_AP027731.1"/>
</dbReference>
<keyword evidence="3" id="KW-1185">Reference proteome</keyword>
<protein>
    <submittedName>
        <fullName evidence="2">Uncharacterized protein</fullName>
    </submittedName>
</protein>